<dbReference type="EMBL" id="NTME01000070">
    <property type="protein sequence ID" value="PBJ92036.1"/>
    <property type="molecule type" value="Genomic_DNA"/>
</dbReference>
<comment type="caution">
    <text evidence="1">The sequence shown here is derived from an EMBL/GenBank/DDBJ whole genome shotgun (WGS) entry which is preliminary data.</text>
</comment>
<sequence>MSTFAVFGMTAAQALADARKSTKNTRPSGKPGVPPVEITLEEWVEAVQRNADAIMAGVKVKQLSTLFDTPQHARQFIELAKKAGPCRDLKICCKAALLDEKGKKILSPKTRMPVIGWADWTPESHKAA</sequence>
<proteinExistence type="predicted"/>
<organism evidence="1 2">
    <name type="scientific">Pseudomonas plecoglossicida</name>
    <dbReference type="NCBI Taxonomy" id="70775"/>
    <lineage>
        <taxon>Bacteria</taxon>
        <taxon>Pseudomonadati</taxon>
        <taxon>Pseudomonadota</taxon>
        <taxon>Gammaproteobacteria</taxon>
        <taxon>Pseudomonadales</taxon>
        <taxon>Pseudomonadaceae</taxon>
        <taxon>Pseudomonas</taxon>
    </lineage>
</organism>
<dbReference type="Proteomes" id="UP000218102">
    <property type="component" value="Unassembled WGS sequence"/>
</dbReference>
<evidence type="ECO:0000313" key="1">
    <source>
        <dbReference type="EMBL" id="PBJ92036.1"/>
    </source>
</evidence>
<protein>
    <submittedName>
        <fullName evidence="1">Uncharacterized protein</fullName>
    </submittedName>
</protein>
<accession>A0A2A3LW27</accession>
<evidence type="ECO:0000313" key="2">
    <source>
        <dbReference type="Proteomes" id="UP000218102"/>
    </source>
</evidence>
<name>A0A2A3LW27_PSEDL</name>
<reference evidence="1 2" key="1">
    <citation type="submission" date="2017-09" db="EMBL/GenBank/DDBJ databases">
        <authorList>
            <person name="Ehlers B."/>
            <person name="Leendertz F.H."/>
        </authorList>
    </citation>
    <scope>NUCLEOTIDE SEQUENCE [LARGE SCALE GENOMIC DNA]</scope>
    <source>
        <strain evidence="1 2">DJ-1</strain>
    </source>
</reference>
<gene>
    <name evidence="1" type="ORF">CMV24_29310</name>
</gene>
<dbReference type="RefSeq" id="WP_096010359.1">
    <property type="nucleotide sequence ID" value="NZ_NTME01000070.1"/>
</dbReference>
<dbReference type="AlphaFoldDB" id="A0A2A3LW27"/>